<feature type="domain" description="Clu" evidence="4">
    <location>
        <begin position="332"/>
        <end position="581"/>
    </location>
</feature>
<dbReference type="Pfam" id="PF13374">
    <property type="entry name" value="TPR_10"/>
    <property type="match status" value="1"/>
</dbReference>
<reference evidence="5 6" key="1">
    <citation type="submission" date="2015-03" db="EMBL/GenBank/DDBJ databases">
        <authorList>
            <person name="Radwan O."/>
            <person name="Al-Naeli F.A."/>
            <person name="Rendon G.A."/>
            <person name="Fields C."/>
        </authorList>
    </citation>
    <scope>NUCLEOTIDE SEQUENCE [LARGE SCALE GENOMIC DNA]</scope>
    <source>
        <strain evidence="5">CR-DP1</strain>
    </source>
</reference>
<evidence type="ECO:0000313" key="6">
    <source>
        <dbReference type="Proteomes" id="UP000033483"/>
    </source>
</evidence>
<comment type="function">
    <text evidence="2">mRNA-binding protein involved in proper cytoplasmic distribution of mitochondria.</text>
</comment>
<dbReference type="GO" id="GO:0048312">
    <property type="term" value="P:intracellular distribution of mitochondria"/>
    <property type="evidence" value="ECO:0007669"/>
    <property type="project" value="TreeGrafter"/>
</dbReference>
<evidence type="ECO:0000256" key="2">
    <source>
        <dbReference type="HAMAP-Rule" id="MF_03013"/>
    </source>
</evidence>
<dbReference type="Gene3D" id="1.25.40.10">
    <property type="entry name" value="Tetratricopeptide repeat domain"/>
    <property type="match status" value="2"/>
</dbReference>
<feature type="region of interest" description="Disordered" evidence="3">
    <location>
        <begin position="1268"/>
        <end position="1291"/>
    </location>
</feature>
<evidence type="ECO:0000313" key="5">
    <source>
        <dbReference type="EMBL" id="KKA30369.1"/>
    </source>
</evidence>
<dbReference type="SUPFAM" id="SSF48452">
    <property type="entry name" value="TPR-like"/>
    <property type="match status" value="1"/>
</dbReference>
<dbReference type="PANTHER" id="PTHR12601:SF6">
    <property type="entry name" value="CLUSTERED MITOCHONDRIA PROTEIN HOMOLOG"/>
    <property type="match status" value="1"/>
</dbReference>
<protein>
    <recommendedName>
        <fullName evidence="2">Clustered mitochondria protein homolog</fullName>
    </recommendedName>
    <alternativeName>
        <fullName evidence="2">Protein TIF31 homolog</fullName>
    </alternativeName>
</protein>
<comment type="caution">
    <text evidence="5">The sequence shown here is derived from an EMBL/GenBank/DDBJ whole genome shotgun (WGS) entry which is preliminary data.</text>
</comment>
<accession>A0A0F4ZIC2</accession>
<dbReference type="GO" id="GO:0003729">
    <property type="term" value="F:mRNA binding"/>
    <property type="evidence" value="ECO:0007669"/>
    <property type="project" value="TreeGrafter"/>
</dbReference>
<dbReference type="Pfam" id="PF13236">
    <property type="entry name" value="CLU"/>
    <property type="match status" value="1"/>
</dbReference>
<evidence type="ECO:0000256" key="1">
    <source>
        <dbReference type="ARBA" id="ARBA00022490"/>
    </source>
</evidence>
<comment type="subcellular location">
    <subcellularLocation>
        <location evidence="2">Cytoplasm</location>
    </subcellularLocation>
</comment>
<keyword evidence="2" id="KW-0694">RNA-binding</keyword>
<feature type="region of interest" description="Disordered" evidence="3">
    <location>
        <begin position="617"/>
        <end position="673"/>
    </location>
</feature>
<proteinExistence type="inferred from homology"/>
<sequence length="1291" mass="142767">MALIDLQLYPQPTQEPIEAVANGEVAAEAAAEDLENEGQEQEHMMELKIKLPQEPFEMGVFVSAQEQIHEIRQSIIDSPDAYQYTCFHLEFNGQHINDYAPLASIEGITENPEVTLVQDAYTEKEARVHIVRTRELIGASTDRIEPTHGVTAGITLLETIDANNGIDFQEILTDSKETPAKPIPAGTYEFNVEPTATDLLPAPAPAAPKTIKALALSPWNPPPHNLRQKGHLLYLVLTTIEGEQLQITSHIGGFYVSKSSSSKFDPSPRTVPKAASSHSLMTLISMVSPGFKAAFEELQAYNNSRDPLATFQCTNAVPAAPWLVRSPAVLQANHSPDLIRSQEALLMSGVDSTDSLRDWNEEFQTAKELPKETVQDRVFRERMFSKLHADYVEAATKGAIMVTRGEIAPLNPTELTDAQIFVHNNVFFSFGADGVGTFTSEGGDEAARVATGKDVAGVRMVNQLDIDGLYTAATVVVDYLGKRVVGQSIVPGIFRQRDPGENQIDYGGVEGKDTVAADERFTEPFAKLSKALKVKAHPVWDKDGKRFDLEASVETKGLIGTDGRKYVLDLYRVTPLDLTWMEGPEYPHRMTVLRPELVENFYRTKMREWAEAKYKEHTEAQKAKEGEKAEGEESKAEESKTEESKTEESKTEESKTEESKTEESKTEEDTKEKFNLNIADFEFSLNPDVYSGQTPQTEEEIKQMDEDEGRVREVCDYLNDQVIPTLLKELGESDVSFPIDGSALSLLLHKRGINIRYLGKIVELATDERLVALRTVAIQDMVARAFKHASRKYLASLPFVLAPSCYAHLLNCLLGWRVTKTPEADIDESFKSLYPDANLDYASVTTDSLKAEIVDEVKQRFRFTLPEDWLETVKPVQMLREVSTSLGLQIEAKAYNFGLAVGSGFQLNTNAAATSVVTIQAAAAPANNDGGKKKKGKKTREAASETTVAKKTLNVTFLADDIVNIVPVIKHSTPRSALAEEAFEAGRISIIQNQRKVGQELLLESLSLHEQIYGILHPEVARIYNSLSTIYYQLDEKHIAVELARKAIVVAERTLGVDSTETLFNYMHLSLLMHQIGRSDVGLVYVKHAFKLWSIAYGTNHPDQITPMNNAAVMLQQLKEYHESRRWFEEGLRLCELVFGDQSVNAATMQFQLAQALALDADPKAAMSRMRTSFNIFSAKLGKDDKNTKEAEIWLERLTQNAVTLAKQEKFLEARGIRPESLLRGPRLTAPAGSAAAAAAATTSGGLGGAEAVKAADVDGRSIDDLVNYIEGSKGGSGKKRRAPRSAKGRR</sequence>
<dbReference type="GO" id="GO:0005737">
    <property type="term" value="C:cytoplasm"/>
    <property type="evidence" value="ECO:0007669"/>
    <property type="project" value="UniProtKB-SubCell"/>
</dbReference>
<dbReference type="InterPro" id="IPR025697">
    <property type="entry name" value="CLU_dom"/>
</dbReference>
<dbReference type="CDD" id="cd15466">
    <property type="entry name" value="CLU-central"/>
    <property type="match status" value="1"/>
</dbReference>
<dbReference type="PROSITE" id="PS51823">
    <property type="entry name" value="CLU"/>
    <property type="match status" value="1"/>
</dbReference>
<keyword evidence="1 2" id="KW-0963">Cytoplasm</keyword>
<feature type="compositionally biased region" description="Basic residues" evidence="3">
    <location>
        <begin position="1277"/>
        <end position="1291"/>
    </location>
</feature>
<dbReference type="GO" id="GO:0007005">
    <property type="term" value="P:mitochondrion organization"/>
    <property type="evidence" value="ECO:0007669"/>
    <property type="project" value="UniProtKB-UniRule"/>
</dbReference>
<dbReference type="EMBL" id="LAEV01000406">
    <property type="protein sequence ID" value="KKA30369.1"/>
    <property type="molecule type" value="Genomic_DNA"/>
</dbReference>
<comment type="subunit">
    <text evidence="2">May associate with the eukaryotic translation initiation factor 3 (eIF-3) complex.</text>
</comment>
<dbReference type="InterPro" id="IPR033646">
    <property type="entry name" value="CLU-central"/>
</dbReference>
<dbReference type="InterPro" id="IPR028275">
    <property type="entry name" value="CLU_N"/>
</dbReference>
<keyword evidence="6" id="KW-1185">Reference proteome</keyword>
<dbReference type="Pfam" id="PF15044">
    <property type="entry name" value="CLU_N"/>
    <property type="match status" value="1"/>
</dbReference>
<dbReference type="InterPro" id="IPR027523">
    <property type="entry name" value="CLU_prot"/>
</dbReference>
<evidence type="ECO:0000259" key="4">
    <source>
        <dbReference type="PROSITE" id="PS51823"/>
    </source>
</evidence>
<dbReference type="Pfam" id="PF13424">
    <property type="entry name" value="TPR_12"/>
    <property type="match status" value="1"/>
</dbReference>
<dbReference type="InterPro" id="IPR011990">
    <property type="entry name" value="TPR-like_helical_dom_sf"/>
</dbReference>
<dbReference type="Pfam" id="PF12807">
    <property type="entry name" value="eIF3_p135"/>
    <property type="match status" value="1"/>
</dbReference>
<dbReference type="Proteomes" id="UP000033483">
    <property type="component" value="Unassembled WGS sequence"/>
</dbReference>
<dbReference type="OrthoDB" id="1414216at2759"/>
<gene>
    <name evidence="2" type="primary">CLU1</name>
    <name evidence="2" type="synonym">TIF31</name>
    <name evidence="5" type="ORF">TD95_001037</name>
</gene>
<dbReference type="FunFam" id="1.25.40.10:FF:000293">
    <property type="entry name" value="Clustered mitochondria protein homolog"/>
    <property type="match status" value="1"/>
</dbReference>
<dbReference type="InterPro" id="IPR023231">
    <property type="entry name" value="GSKIP_dom_sf"/>
</dbReference>
<dbReference type="PANTHER" id="PTHR12601">
    <property type="entry name" value="EUKARYOTIC TRANSLATION INITIATION FACTOR 3 SUBUNIT EIF-3"/>
    <property type="match status" value="1"/>
</dbReference>
<evidence type="ECO:0000256" key="3">
    <source>
        <dbReference type="SAM" id="MobiDB-lite"/>
    </source>
</evidence>
<dbReference type="SUPFAM" id="SSF103107">
    <property type="entry name" value="Hypothetical protein c14orf129, hspc210"/>
    <property type="match status" value="1"/>
</dbReference>
<comment type="similarity">
    <text evidence="2">Belongs to the CLU family.</text>
</comment>
<dbReference type="HAMAP" id="MF_03013">
    <property type="entry name" value="CLU"/>
    <property type="match status" value="1"/>
</dbReference>
<name>A0A0F4ZIC2_9PEZI</name>
<organism evidence="5 6">
    <name type="scientific">Thielaviopsis punctulata</name>
    <dbReference type="NCBI Taxonomy" id="72032"/>
    <lineage>
        <taxon>Eukaryota</taxon>
        <taxon>Fungi</taxon>
        <taxon>Dikarya</taxon>
        <taxon>Ascomycota</taxon>
        <taxon>Pezizomycotina</taxon>
        <taxon>Sordariomycetes</taxon>
        <taxon>Hypocreomycetidae</taxon>
        <taxon>Microascales</taxon>
        <taxon>Ceratocystidaceae</taxon>
        <taxon>Thielaviopsis</taxon>
    </lineage>
</organism>